<feature type="repeat" description="WD" evidence="3">
    <location>
        <begin position="991"/>
        <end position="1022"/>
    </location>
</feature>
<dbReference type="STRING" id="946122.A0A0C2S3E0"/>
<dbReference type="GO" id="GO:1990234">
    <property type="term" value="C:transferase complex"/>
    <property type="evidence" value="ECO:0007669"/>
    <property type="project" value="UniProtKB-ARBA"/>
</dbReference>
<feature type="repeat" description="WD" evidence="3">
    <location>
        <begin position="1050"/>
        <end position="1082"/>
    </location>
</feature>
<feature type="domain" description="NACHT" evidence="4">
    <location>
        <begin position="105"/>
        <end position="252"/>
    </location>
</feature>
<dbReference type="EMBL" id="KN818380">
    <property type="protein sequence ID" value="KIL57170.1"/>
    <property type="molecule type" value="Genomic_DNA"/>
</dbReference>
<evidence type="ECO:0000259" key="4">
    <source>
        <dbReference type="PROSITE" id="PS50837"/>
    </source>
</evidence>
<evidence type="ECO:0000256" key="3">
    <source>
        <dbReference type="PROSITE-ProRule" id="PRU00221"/>
    </source>
</evidence>
<dbReference type="PANTHER" id="PTHR22847">
    <property type="entry name" value="WD40 REPEAT PROTEIN"/>
    <property type="match status" value="1"/>
</dbReference>
<dbReference type="Pfam" id="PF24883">
    <property type="entry name" value="NPHP3_N"/>
    <property type="match status" value="1"/>
</dbReference>
<accession>A0A0C2S3E0</accession>
<dbReference type="InterPro" id="IPR056884">
    <property type="entry name" value="NPHP3-like_N"/>
</dbReference>
<proteinExistence type="predicted"/>
<evidence type="ECO:0000313" key="6">
    <source>
        <dbReference type="Proteomes" id="UP000054549"/>
    </source>
</evidence>
<dbReference type="Proteomes" id="UP000054549">
    <property type="component" value="Unassembled WGS sequence"/>
</dbReference>
<dbReference type="PROSITE" id="PS50294">
    <property type="entry name" value="WD_REPEATS_REGION"/>
    <property type="match status" value="2"/>
</dbReference>
<gene>
    <name evidence="5" type="ORF">M378DRAFT_16435</name>
</gene>
<dbReference type="SUPFAM" id="SSF52540">
    <property type="entry name" value="P-loop containing nucleoside triphosphate hydrolases"/>
    <property type="match status" value="1"/>
</dbReference>
<dbReference type="InterPro" id="IPR015943">
    <property type="entry name" value="WD40/YVTN_repeat-like_dom_sf"/>
</dbReference>
<name>A0A0C2S3E0_AMAMK</name>
<keyword evidence="6" id="KW-1185">Reference proteome</keyword>
<dbReference type="SUPFAM" id="SSF69322">
    <property type="entry name" value="Tricorn protease domain 2"/>
    <property type="match status" value="1"/>
</dbReference>
<dbReference type="InterPro" id="IPR001680">
    <property type="entry name" value="WD40_rpt"/>
</dbReference>
<dbReference type="Gene3D" id="3.40.50.300">
    <property type="entry name" value="P-loop containing nucleotide triphosphate hydrolases"/>
    <property type="match status" value="1"/>
</dbReference>
<reference evidence="5 6" key="1">
    <citation type="submission" date="2014-04" db="EMBL/GenBank/DDBJ databases">
        <title>Evolutionary Origins and Diversification of the Mycorrhizal Mutualists.</title>
        <authorList>
            <consortium name="DOE Joint Genome Institute"/>
            <consortium name="Mycorrhizal Genomics Consortium"/>
            <person name="Kohler A."/>
            <person name="Kuo A."/>
            <person name="Nagy L.G."/>
            <person name="Floudas D."/>
            <person name="Copeland A."/>
            <person name="Barry K.W."/>
            <person name="Cichocki N."/>
            <person name="Veneault-Fourrey C."/>
            <person name="LaButti K."/>
            <person name="Lindquist E.A."/>
            <person name="Lipzen A."/>
            <person name="Lundell T."/>
            <person name="Morin E."/>
            <person name="Murat C."/>
            <person name="Riley R."/>
            <person name="Ohm R."/>
            <person name="Sun H."/>
            <person name="Tunlid A."/>
            <person name="Henrissat B."/>
            <person name="Grigoriev I.V."/>
            <person name="Hibbett D.S."/>
            <person name="Martin F."/>
        </authorList>
    </citation>
    <scope>NUCLEOTIDE SEQUENCE [LARGE SCALE GENOMIC DNA]</scope>
    <source>
        <strain evidence="5 6">Koide BX008</strain>
    </source>
</reference>
<keyword evidence="1 3" id="KW-0853">WD repeat</keyword>
<dbReference type="InterPro" id="IPR036322">
    <property type="entry name" value="WD40_repeat_dom_sf"/>
</dbReference>
<dbReference type="PANTHER" id="PTHR22847:SF637">
    <property type="entry name" value="WD REPEAT DOMAIN 5B"/>
    <property type="match status" value="1"/>
</dbReference>
<dbReference type="InterPro" id="IPR007111">
    <property type="entry name" value="NACHT_NTPase"/>
</dbReference>
<dbReference type="Gene3D" id="2.130.10.10">
    <property type="entry name" value="YVTN repeat-like/Quinoprotein amine dehydrogenase"/>
    <property type="match status" value="4"/>
</dbReference>
<evidence type="ECO:0000313" key="5">
    <source>
        <dbReference type="EMBL" id="KIL57170.1"/>
    </source>
</evidence>
<feature type="repeat" description="WD" evidence="3">
    <location>
        <begin position="741"/>
        <end position="782"/>
    </location>
</feature>
<dbReference type="PROSITE" id="PS50082">
    <property type="entry name" value="WD_REPEATS_2"/>
    <property type="match status" value="3"/>
</dbReference>
<evidence type="ECO:0000256" key="1">
    <source>
        <dbReference type="ARBA" id="ARBA00022574"/>
    </source>
</evidence>
<dbReference type="Pfam" id="PF00400">
    <property type="entry name" value="WD40"/>
    <property type="match status" value="2"/>
</dbReference>
<dbReference type="SUPFAM" id="SSF50978">
    <property type="entry name" value="WD40 repeat-like"/>
    <property type="match status" value="1"/>
</dbReference>
<dbReference type="HOGENOM" id="CLU_000288_6_19_1"/>
<evidence type="ECO:0000256" key="2">
    <source>
        <dbReference type="ARBA" id="ARBA00022737"/>
    </source>
</evidence>
<dbReference type="SMART" id="SM00320">
    <property type="entry name" value="WD40"/>
    <property type="match status" value="10"/>
</dbReference>
<dbReference type="PROSITE" id="PS50837">
    <property type="entry name" value="NACHT"/>
    <property type="match status" value="1"/>
</dbReference>
<keyword evidence="2" id="KW-0677">Repeat</keyword>
<sequence length="1296" mass="143414">MSKPIGFGNQYSHPSLEPARMLAGASNFTISGSARLYEIHGNAVINNLTDINELKKIQSIVNLPRAQASQKDYQTRKKSRPCFPGTREALLREMMEWANEPGEFRMYVLSGLAGIGKSTVAYTVATQADELGLLGASFFFSREEDARNNAKRFFCTIAYQLCVYNERFAKAIVDVLLTERGSAATTKNPQEQLQVLILDPLRSIIQSHAQPILVVVDALDECDEDDEHAVVMGLSQLVRLLPSFKVILTTRPRPLIDYLFGNHGNHEGHKIFRLQDIEDKIVDGDIRLYLSHSFSQEQVRARLLNPKEEWCASDEDIESLVKAAGRLFIIASTAILYVLNKTLGDPGARMKKLLAEIAQDRTPFHALNRFYSVIVCSAIQMDDDDDNILDRYQIIVGTIVVIQTPLPVATLACLIGEEPKKIYAMLRNLQPVILLDGDDVPRIYHKSFPDYLTDQARCKDPRLLIDPEIHHTQTATWCFEIMDKHLKRNILGLGDPARFMSNEDGLKEDGITDEQIQAKIPQQLRYACVFWVNHLEIANVKDPLLMNSLAKFADEHMLYWFEVLSLIGKLDLAHHAIRVVLKLLSTSSDLHQLLSDALRFISKFYETIKRSALHTYCSVLPFTPTDSLLYRRYIKEAEDNICTIEGGPERWGPLVANLSHGQHVQGVKSSLDSALFASYSEENVNRGRPGKLKIWDATTGTPISTFPGQKFAVANDFSTVASSEDNIITYYNVNGSAMGTMITASSTIQQLAISSESSRVAAALLDGTIWLWDSKNAELIDSFDGSEGYWPLFQFSPTGTRLAYSWANGIIKLRDGISGRIIADLHCRSKHDFEFSADGSRIASLSRGYGLGLWNSESGVLISAVRNVVRHWDHVVVAISANGSLLATGDQDKVKLWSGSNDSLALVEVLEVDSPQLLAFSPDNIFAVAIGDGIKLYDIKTHSFISTLALDGYPAALAFSPDCTRLAVCGNIGGRVYLWDVRGIDAFSLSLKEETSAVTALALSRDSSRLACGFEDGTVELWGTSPTMRRIGTPRSKMGAIFFGIFPQSRQAHTEAVRALGFGPDGRLFASGSVDRTIKLWNGGDGLLRGTLKAPRRLLAVSVSNTVLAAVWDCGVTLWSLDTLIPIRTIENGLEASTVSIAENNSLIAIAYHHRVSLLDAMNHTTIATFDIPYSRIHTMTFLPDNSQLVAQSGDGTFLSINLINKDIVKGPTLEHLIQLPNIPLWHGVPVWHCQEGLKTQHYFSALFPQHKSPVPVLWIPVDLHVESWTHGSSMIALGCGDGRVILLRPSTSRVG</sequence>
<dbReference type="InterPro" id="IPR027417">
    <property type="entry name" value="P-loop_NTPase"/>
</dbReference>
<dbReference type="OrthoDB" id="3027122at2759"/>
<organism evidence="5 6">
    <name type="scientific">Amanita muscaria (strain Koide BX008)</name>
    <dbReference type="NCBI Taxonomy" id="946122"/>
    <lineage>
        <taxon>Eukaryota</taxon>
        <taxon>Fungi</taxon>
        <taxon>Dikarya</taxon>
        <taxon>Basidiomycota</taxon>
        <taxon>Agaricomycotina</taxon>
        <taxon>Agaricomycetes</taxon>
        <taxon>Agaricomycetidae</taxon>
        <taxon>Agaricales</taxon>
        <taxon>Pluteineae</taxon>
        <taxon>Amanitaceae</taxon>
        <taxon>Amanita</taxon>
    </lineage>
</organism>
<protein>
    <recommendedName>
        <fullName evidence="4">NACHT domain-containing protein</fullName>
    </recommendedName>
</protein>
<dbReference type="InParanoid" id="A0A0C2S3E0"/>